<gene>
    <name evidence="3" type="ORF">D2T33_13510</name>
</gene>
<evidence type="ECO:0000313" key="3">
    <source>
        <dbReference type="EMBL" id="RWR10005.1"/>
    </source>
</evidence>
<reference evidence="3 4" key="2">
    <citation type="submission" date="2019-01" db="EMBL/GenBank/DDBJ databases">
        <authorList>
            <person name="Li Y."/>
        </authorList>
    </citation>
    <scope>NUCLEOTIDE SEQUENCE [LARGE SCALE GENOMIC DNA]</scope>
    <source>
        <strain evidence="3 4">2D-5</strain>
    </source>
</reference>
<dbReference type="Pfam" id="PF01266">
    <property type="entry name" value="DAO"/>
    <property type="match status" value="1"/>
</dbReference>
<proteinExistence type="predicted"/>
<dbReference type="PANTHER" id="PTHR13847:SF289">
    <property type="entry name" value="GLYCINE OXIDASE"/>
    <property type="match status" value="1"/>
</dbReference>
<reference evidence="3 4" key="1">
    <citation type="submission" date="2019-01" db="EMBL/GenBank/DDBJ databases">
        <title>Sinorhodobacter populi sp. nov. isolated from the symptomatic bark tissue of Populus euramericana canker.</title>
        <authorList>
            <person name="Xu G."/>
        </authorList>
    </citation>
    <scope>NUCLEOTIDE SEQUENCE [LARGE SCALE GENOMIC DNA]</scope>
    <source>
        <strain evidence="3 4">2D-5</strain>
    </source>
</reference>
<accession>A0A443IRH9</accession>
<keyword evidence="4" id="KW-1185">Reference proteome</keyword>
<dbReference type="GO" id="GO:0016491">
    <property type="term" value="F:oxidoreductase activity"/>
    <property type="evidence" value="ECO:0007669"/>
    <property type="project" value="UniProtKB-KW"/>
</dbReference>
<organism evidence="3 4">
    <name type="scientific">Paenirhodobacter populi</name>
    <dbReference type="NCBI Taxonomy" id="2306993"/>
    <lineage>
        <taxon>Bacteria</taxon>
        <taxon>Pseudomonadati</taxon>
        <taxon>Pseudomonadota</taxon>
        <taxon>Alphaproteobacteria</taxon>
        <taxon>Rhodobacterales</taxon>
        <taxon>Rhodobacter group</taxon>
        <taxon>Paenirhodobacter</taxon>
    </lineage>
</organism>
<comment type="caution">
    <text evidence="3">The sequence shown here is derived from an EMBL/GenBank/DDBJ whole genome shotgun (WGS) entry which is preliminary data.</text>
</comment>
<dbReference type="AlphaFoldDB" id="A0A443IRH9"/>
<dbReference type="RefSeq" id="WP_128270112.1">
    <property type="nucleotide sequence ID" value="NZ_SAUW01000013.1"/>
</dbReference>
<sequence>MARADRITVRGGGIFGLACAYSGAIRGAQVTVVDPRRIGAGASGGTVGALAPHVPEQWNPKKQFQLESLLMAADFWAGVVRLGSDPGYARLGRIQPLADADQVARAHARAAGARDHWGDAAVWRVAEAAEFPFAPVSPTGFVVHDSLTARIAPRAACAALAQAVIALGGQIVPDAPDEGAVIHATGHEGLADLSRAFGRPVGNGVKGQSALLRLDPGAVPQVYADGVHIVPHADGTVAIGSTSERDFATPDSTDAQLDALIARARAICPALAEAPVTNRWAGVRPRARTRAPMLGPWPGRPGHFIANGGFKIGFGMAPKVGAVMADLILEDRDAIPAGFRVEDNL</sequence>
<dbReference type="GO" id="GO:0005737">
    <property type="term" value="C:cytoplasm"/>
    <property type="evidence" value="ECO:0007669"/>
    <property type="project" value="TreeGrafter"/>
</dbReference>
<evidence type="ECO:0000313" key="4">
    <source>
        <dbReference type="Proteomes" id="UP000285710"/>
    </source>
</evidence>
<feature type="domain" description="FAD dependent oxidoreductase" evidence="2">
    <location>
        <begin position="7"/>
        <end position="327"/>
    </location>
</feature>
<dbReference type="Gene3D" id="3.50.50.60">
    <property type="entry name" value="FAD/NAD(P)-binding domain"/>
    <property type="match status" value="1"/>
</dbReference>
<dbReference type="InterPro" id="IPR006076">
    <property type="entry name" value="FAD-dep_OxRdtase"/>
</dbReference>
<evidence type="ECO:0000256" key="1">
    <source>
        <dbReference type="ARBA" id="ARBA00023002"/>
    </source>
</evidence>
<dbReference type="EMBL" id="SAUW01000013">
    <property type="protein sequence ID" value="RWR10005.1"/>
    <property type="molecule type" value="Genomic_DNA"/>
</dbReference>
<dbReference type="Proteomes" id="UP000285710">
    <property type="component" value="Unassembled WGS sequence"/>
</dbReference>
<name>A0A443IRH9_9RHOB</name>
<dbReference type="InterPro" id="IPR036188">
    <property type="entry name" value="FAD/NAD-bd_sf"/>
</dbReference>
<evidence type="ECO:0000259" key="2">
    <source>
        <dbReference type="Pfam" id="PF01266"/>
    </source>
</evidence>
<dbReference type="SUPFAM" id="SSF51971">
    <property type="entry name" value="Nucleotide-binding domain"/>
    <property type="match status" value="1"/>
</dbReference>
<dbReference type="Gene3D" id="3.30.9.10">
    <property type="entry name" value="D-Amino Acid Oxidase, subunit A, domain 2"/>
    <property type="match status" value="1"/>
</dbReference>
<protein>
    <submittedName>
        <fullName evidence="3">FAD-binding oxidoreductase</fullName>
    </submittedName>
</protein>
<keyword evidence="1" id="KW-0560">Oxidoreductase</keyword>
<dbReference type="PANTHER" id="PTHR13847">
    <property type="entry name" value="SARCOSINE DEHYDROGENASE-RELATED"/>
    <property type="match status" value="1"/>
</dbReference>